<evidence type="ECO:0000256" key="7">
    <source>
        <dbReference type="ARBA" id="ARBA00023136"/>
    </source>
</evidence>
<keyword evidence="6 10" id="KW-1133">Transmembrane helix</keyword>
<dbReference type="AlphaFoldDB" id="A0A6L2PPQ8"/>
<keyword evidence="2" id="KW-1003">Cell membrane</keyword>
<dbReference type="OrthoDB" id="8193776at2759"/>
<feature type="transmembrane region" description="Helical" evidence="10">
    <location>
        <begin position="87"/>
        <end position="106"/>
    </location>
</feature>
<evidence type="ECO:0000313" key="12">
    <source>
        <dbReference type="Proteomes" id="UP000502823"/>
    </source>
</evidence>
<dbReference type="SMR" id="A0A6L2PPQ8"/>
<evidence type="ECO:0000256" key="8">
    <source>
        <dbReference type="ARBA" id="ARBA00023170"/>
    </source>
</evidence>
<organism evidence="11 12">
    <name type="scientific">Coptotermes formosanus</name>
    <name type="common">Formosan subterranean termite</name>
    <dbReference type="NCBI Taxonomy" id="36987"/>
    <lineage>
        <taxon>Eukaryota</taxon>
        <taxon>Metazoa</taxon>
        <taxon>Ecdysozoa</taxon>
        <taxon>Arthropoda</taxon>
        <taxon>Hexapoda</taxon>
        <taxon>Insecta</taxon>
        <taxon>Pterygota</taxon>
        <taxon>Neoptera</taxon>
        <taxon>Polyneoptera</taxon>
        <taxon>Dictyoptera</taxon>
        <taxon>Blattodea</taxon>
        <taxon>Blattoidea</taxon>
        <taxon>Termitoidae</taxon>
        <taxon>Rhinotermitidae</taxon>
        <taxon>Coptotermes</taxon>
    </lineage>
</organism>
<feature type="transmembrane region" description="Helical" evidence="10">
    <location>
        <begin position="214"/>
        <end position="238"/>
    </location>
</feature>
<keyword evidence="4 10" id="KW-0812">Transmembrane</keyword>
<reference evidence="12" key="1">
    <citation type="submission" date="2020-01" db="EMBL/GenBank/DDBJ databases">
        <title>Draft genome sequence of the Termite Coptotermes fromosanus.</title>
        <authorList>
            <person name="Itakura S."/>
            <person name="Yosikawa Y."/>
            <person name="Umezawa K."/>
        </authorList>
    </citation>
    <scope>NUCLEOTIDE SEQUENCE [LARGE SCALE GENOMIC DNA]</scope>
</reference>
<dbReference type="InterPro" id="IPR004117">
    <property type="entry name" value="7tm6_olfct_rcpt"/>
</dbReference>
<dbReference type="Proteomes" id="UP000502823">
    <property type="component" value="Unassembled WGS sequence"/>
</dbReference>
<comment type="subcellular location">
    <subcellularLocation>
        <location evidence="1">Cell membrane</location>
        <topology evidence="1">Multi-pass membrane protein</topology>
    </subcellularLocation>
</comment>
<feature type="transmembrane region" description="Helical" evidence="10">
    <location>
        <begin position="148"/>
        <end position="174"/>
    </location>
</feature>
<evidence type="ECO:0000256" key="10">
    <source>
        <dbReference type="SAM" id="Phobius"/>
    </source>
</evidence>
<dbReference type="PANTHER" id="PTHR21137">
    <property type="entry name" value="ODORANT RECEPTOR"/>
    <property type="match status" value="1"/>
</dbReference>
<comment type="caution">
    <text evidence="11">The sequence shown here is derived from an EMBL/GenBank/DDBJ whole genome shotgun (WGS) entry which is preliminary data.</text>
</comment>
<proteinExistence type="predicted"/>
<keyword evidence="12" id="KW-1185">Reference proteome</keyword>
<keyword evidence="5" id="KW-0552">Olfaction</keyword>
<name>A0A6L2PPQ8_COPFO</name>
<sequence length="521" mass="59508">MATATEVQTFNFKEEENPRRLRLLHLQLKAFHLSGILPPSSALSSRWKSTLYDAFTVVSLLWFLPAITVQIVALYQRLDDIEAVTAILFQVSCYISTGIIFFYFVWNRKELVKLFDNLEAGFISHMDKVGSPRRRKAILEEAARKSAVITWTLLGLCFTVETAWGGIPFILGYVEYFTDAEPRNLTNDRGRYFGLTMWLPENANQSPTYELMHAFHFISVYTVVSNITGCYMLMYAFAFHTTTQFKILCAAFEDVDEFEQILQNSEHITNNGHRREWVSTKMKTEDIPGEDNICDYAPGSLNTDMVYEENCHQQTSQSSGQPHSVACHQRRTSISLLYPNDFNQSKAVKSDKLINESREEISTTETSSNISITVQPSDEFLQHYLIDCIRFHQALIGFSVDMNNFLSPVVLIFFVFSEAMMCLSTFQLALGQAGERSFKFFTSVILACIWPLIVCTYGDDLIEQSAAVKHAAFGCRWYNRSPRFNKLLRVVIMRAQKPVLLTAGKFYIVSLATFADVRFTV</sequence>
<dbReference type="FunCoup" id="A0A6L2PPQ8">
    <property type="interactions" value="10"/>
</dbReference>
<keyword evidence="8" id="KW-0675">Receptor</keyword>
<dbReference type="Pfam" id="PF02949">
    <property type="entry name" value="7tm_6"/>
    <property type="match status" value="2"/>
</dbReference>
<feature type="transmembrane region" description="Helical" evidence="10">
    <location>
        <begin position="405"/>
        <end position="426"/>
    </location>
</feature>
<dbReference type="EMBL" id="BLKM01008661">
    <property type="protein sequence ID" value="GFG34573.1"/>
    <property type="molecule type" value="Genomic_DNA"/>
</dbReference>
<feature type="transmembrane region" description="Helical" evidence="10">
    <location>
        <begin position="51"/>
        <end position="75"/>
    </location>
</feature>
<evidence type="ECO:0000256" key="6">
    <source>
        <dbReference type="ARBA" id="ARBA00022989"/>
    </source>
</evidence>
<dbReference type="GO" id="GO:0004984">
    <property type="term" value="F:olfactory receptor activity"/>
    <property type="evidence" value="ECO:0007669"/>
    <property type="project" value="InterPro"/>
</dbReference>
<evidence type="ECO:0000256" key="2">
    <source>
        <dbReference type="ARBA" id="ARBA00022475"/>
    </source>
</evidence>
<dbReference type="GO" id="GO:0007165">
    <property type="term" value="P:signal transduction"/>
    <property type="evidence" value="ECO:0007669"/>
    <property type="project" value="UniProtKB-KW"/>
</dbReference>
<evidence type="ECO:0000256" key="5">
    <source>
        <dbReference type="ARBA" id="ARBA00022725"/>
    </source>
</evidence>
<dbReference type="GO" id="GO:0005549">
    <property type="term" value="F:odorant binding"/>
    <property type="evidence" value="ECO:0007669"/>
    <property type="project" value="InterPro"/>
</dbReference>
<dbReference type="GO" id="GO:0005886">
    <property type="term" value="C:plasma membrane"/>
    <property type="evidence" value="ECO:0007669"/>
    <property type="project" value="UniProtKB-SubCell"/>
</dbReference>
<evidence type="ECO:0000256" key="4">
    <source>
        <dbReference type="ARBA" id="ARBA00022692"/>
    </source>
</evidence>
<dbReference type="PANTHER" id="PTHR21137:SF35">
    <property type="entry name" value="ODORANT RECEPTOR 19A-RELATED"/>
    <property type="match status" value="1"/>
</dbReference>
<evidence type="ECO:0000256" key="3">
    <source>
        <dbReference type="ARBA" id="ARBA00022606"/>
    </source>
</evidence>
<keyword evidence="7 10" id="KW-0472">Membrane</keyword>
<evidence type="ECO:0000313" key="11">
    <source>
        <dbReference type="EMBL" id="GFG34573.1"/>
    </source>
</evidence>
<keyword evidence="9" id="KW-0807">Transducer</keyword>
<evidence type="ECO:0000256" key="1">
    <source>
        <dbReference type="ARBA" id="ARBA00004651"/>
    </source>
</evidence>
<evidence type="ECO:0008006" key="13">
    <source>
        <dbReference type="Google" id="ProtNLM"/>
    </source>
</evidence>
<keyword evidence="3" id="KW-0716">Sensory transduction</keyword>
<accession>A0A6L2PPQ8</accession>
<gene>
    <name evidence="11" type="ORF">Cfor_00660</name>
</gene>
<evidence type="ECO:0000256" key="9">
    <source>
        <dbReference type="ARBA" id="ARBA00023224"/>
    </source>
</evidence>
<dbReference type="InParanoid" id="A0A6L2PPQ8"/>
<protein>
    <recommendedName>
        <fullName evidence="13">Odorant receptor</fullName>
    </recommendedName>
</protein>